<name>A0A6M3XSM4_9ZZZZ</name>
<protein>
    <submittedName>
        <fullName evidence="1">Uncharacterized protein</fullName>
    </submittedName>
</protein>
<dbReference type="AlphaFoldDB" id="A0A6M3XSM4"/>
<evidence type="ECO:0000313" key="1">
    <source>
        <dbReference type="EMBL" id="QJI00939.1"/>
    </source>
</evidence>
<dbReference type="EMBL" id="MT144886">
    <property type="protein sequence ID" value="QJI00939.1"/>
    <property type="molecule type" value="Genomic_DNA"/>
</dbReference>
<organism evidence="1">
    <name type="scientific">viral metagenome</name>
    <dbReference type="NCBI Taxonomy" id="1070528"/>
    <lineage>
        <taxon>unclassified sequences</taxon>
        <taxon>metagenomes</taxon>
        <taxon>organismal metagenomes</taxon>
    </lineage>
</organism>
<gene>
    <name evidence="1" type="ORF">TM448B02175_0014</name>
</gene>
<proteinExistence type="predicted"/>
<sequence>MNIDIRRHKDLIELLDTLYPRKTYGHDVPVDLIRFESGQRSVVEMLQNELRYQEERADEFQAQVLGNYDHV</sequence>
<accession>A0A6M3XSM4</accession>
<reference evidence="1" key="1">
    <citation type="submission" date="2020-03" db="EMBL/GenBank/DDBJ databases">
        <title>The deep terrestrial virosphere.</title>
        <authorList>
            <person name="Holmfeldt K."/>
            <person name="Nilsson E."/>
            <person name="Simone D."/>
            <person name="Lopez-Fernandez M."/>
            <person name="Wu X."/>
            <person name="de Brujin I."/>
            <person name="Lundin D."/>
            <person name="Andersson A."/>
            <person name="Bertilsson S."/>
            <person name="Dopson M."/>
        </authorList>
    </citation>
    <scope>NUCLEOTIDE SEQUENCE</scope>
    <source>
        <strain evidence="1">TM448B02175</strain>
    </source>
</reference>